<keyword evidence="4 6" id="KW-0808">Transferase</keyword>
<organism evidence="6 7">
    <name type="scientific">Arthrobacter psychrochitiniphilus</name>
    <dbReference type="NCBI Taxonomy" id="291045"/>
    <lineage>
        <taxon>Bacteria</taxon>
        <taxon>Bacillati</taxon>
        <taxon>Actinomycetota</taxon>
        <taxon>Actinomycetes</taxon>
        <taxon>Micrococcales</taxon>
        <taxon>Micrococcaceae</taxon>
        <taxon>Arthrobacter</taxon>
    </lineage>
</organism>
<proteinExistence type="inferred from homology"/>
<dbReference type="Pfam" id="PF10111">
    <property type="entry name" value="Glyco_tranf_2_2"/>
    <property type="match status" value="1"/>
</dbReference>
<dbReference type="EMBL" id="QHLZ01000016">
    <property type="protein sequence ID" value="PXA64099.1"/>
    <property type="molecule type" value="Genomic_DNA"/>
</dbReference>
<evidence type="ECO:0000256" key="4">
    <source>
        <dbReference type="ARBA" id="ARBA00022679"/>
    </source>
</evidence>
<evidence type="ECO:0000259" key="5">
    <source>
        <dbReference type="Pfam" id="PF10111"/>
    </source>
</evidence>
<keyword evidence="7" id="KW-1185">Reference proteome</keyword>
<evidence type="ECO:0000256" key="3">
    <source>
        <dbReference type="ARBA" id="ARBA00022676"/>
    </source>
</evidence>
<comment type="similarity">
    <text evidence="2">Belongs to the glycosyltransferase 2 family.</text>
</comment>
<dbReference type="SUPFAM" id="SSF53448">
    <property type="entry name" value="Nucleotide-diphospho-sugar transferases"/>
    <property type="match status" value="1"/>
</dbReference>
<keyword evidence="3" id="KW-0328">Glycosyltransferase</keyword>
<accession>A0A2V3DNP7</accession>
<reference evidence="6 7" key="1">
    <citation type="submission" date="2018-05" db="EMBL/GenBank/DDBJ databases">
        <title>Genetic diversity of glacier-inhabiting Cryobacterium bacteria in China and description of Cryobacterium mengkeensis sp. nov. and Arthrobacter glacialis sp. nov.</title>
        <authorList>
            <person name="Liu Q."/>
            <person name="Xin Y.-H."/>
        </authorList>
    </citation>
    <scope>NUCLEOTIDE SEQUENCE [LARGE SCALE GENOMIC DNA]</scope>
    <source>
        <strain evidence="6 7">GP3</strain>
    </source>
</reference>
<dbReference type="PANTHER" id="PTHR43179">
    <property type="entry name" value="RHAMNOSYLTRANSFERASE WBBL"/>
    <property type="match status" value="1"/>
</dbReference>
<dbReference type="Gene3D" id="3.90.550.10">
    <property type="entry name" value="Spore Coat Polysaccharide Biosynthesis Protein SpsA, Chain A"/>
    <property type="match status" value="1"/>
</dbReference>
<name>A0A2V3DNP7_9MICC</name>
<dbReference type="Proteomes" id="UP000246303">
    <property type="component" value="Unassembled WGS sequence"/>
</dbReference>
<protein>
    <submittedName>
        <fullName evidence="6">Glycosyl transferase family A</fullName>
    </submittedName>
</protein>
<dbReference type="OrthoDB" id="6653642at2"/>
<comment type="caution">
    <text evidence="6">The sequence shown here is derived from an EMBL/GenBank/DDBJ whole genome shotgun (WGS) entry which is preliminary data.</text>
</comment>
<evidence type="ECO:0000313" key="7">
    <source>
        <dbReference type="Proteomes" id="UP000246303"/>
    </source>
</evidence>
<dbReference type="AlphaFoldDB" id="A0A2V3DNP7"/>
<evidence type="ECO:0000256" key="1">
    <source>
        <dbReference type="ARBA" id="ARBA00004776"/>
    </source>
</evidence>
<dbReference type="GO" id="GO:0016757">
    <property type="term" value="F:glycosyltransferase activity"/>
    <property type="evidence" value="ECO:0007669"/>
    <property type="project" value="UniProtKB-KW"/>
</dbReference>
<dbReference type="InterPro" id="IPR019290">
    <property type="entry name" value="GlycosylTrfase-like_prok"/>
</dbReference>
<evidence type="ECO:0000313" key="6">
    <source>
        <dbReference type="EMBL" id="PXA64099.1"/>
    </source>
</evidence>
<dbReference type="InterPro" id="IPR029044">
    <property type="entry name" value="Nucleotide-diphossugar_trans"/>
</dbReference>
<evidence type="ECO:0000256" key="2">
    <source>
        <dbReference type="ARBA" id="ARBA00006739"/>
    </source>
</evidence>
<dbReference type="PANTHER" id="PTHR43179:SF12">
    <property type="entry name" value="GALACTOFURANOSYLTRANSFERASE GLFT2"/>
    <property type="match status" value="1"/>
</dbReference>
<gene>
    <name evidence="6" type="ORF">CVS29_17185</name>
</gene>
<sequence length="294" mass="32711">MTGEQTWTVGDFSVLVLVHGRADHLRRLLAGVNASKLRPTEVVIVYMDDSCPAPLRCDVPLRIIHISSSQSHSGLPLSQARNRAAAAAQTPNLIFLDVDSIPSSDLFGTFMQVLSEETVLAMAEPRYLTKPLESTLVADDKSLLAASIRHHTRDRLPMESNMSGHAMFWSLGFAIHASVFAEVGGFDESYAGYGGEDTDFAFRIREAKIPVKFIEAPVFHQHHGVYNPPLNHFLEIVENARLFHSRWSVWPMEGWLRAFARLGLISWIPSRASLTVRRIPTAEEIQAAHISAAY</sequence>
<feature type="domain" description="Glycosyltransferase 2-like prokaryotic type" evidence="5">
    <location>
        <begin position="73"/>
        <end position="208"/>
    </location>
</feature>
<comment type="pathway">
    <text evidence="1">Cell wall biogenesis; cell wall polysaccharide biosynthesis.</text>
</comment>
<dbReference type="RefSeq" id="WP_110107752.1">
    <property type="nucleotide sequence ID" value="NZ_JACBZZ010000001.1"/>
</dbReference>